<evidence type="ECO:0000313" key="2">
    <source>
        <dbReference type="EMBL" id="GEP57330.1"/>
    </source>
</evidence>
<evidence type="ECO:0000256" key="1">
    <source>
        <dbReference type="SAM" id="MobiDB-lite"/>
    </source>
</evidence>
<protein>
    <submittedName>
        <fullName evidence="2">Uncharacterized protein</fullName>
    </submittedName>
</protein>
<evidence type="ECO:0000313" key="3">
    <source>
        <dbReference type="Proteomes" id="UP000321058"/>
    </source>
</evidence>
<proteinExistence type="predicted"/>
<keyword evidence="3" id="KW-1185">Reference proteome</keyword>
<organism evidence="2 3">
    <name type="scientific">Reyranella soli</name>
    <dbReference type="NCBI Taxonomy" id="1230389"/>
    <lineage>
        <taxon>Bacteria</taxon>
        <taxon>Pseudomonadati</taxon>
        <taxon>Pseudomonadota</taxon>
        <taxon>Alphaproteobacteria</taxon>
        <taxon>Hyphomicrobiales</taxon>
        <taxon>Reyranellaceae</taxon>
        <taxon>Reyranella</taxon>
    </lineage>
</organism>
<gene>
    <name evidence="2" type="ORF">RSO01_44960</name>
</gene>
<dbReference type="EMBL" id="BKAJ01000077">
    <property type="protein sequence ID" value="GEP57330.1"/>
    <property type="molecule type" value="Genomic_DNA"/>
</dbReference>
<sequence length="253" mass="27489">MNPNITDTPAPCPQGKNHDHESGREFSGSLIVAPSDGGLALYDNACKALAEAKAVDEVKNIRATAEAVRAYAKQAKNRQMELDAADIRIRAERRLGELMHAQGETVGRATGQLRRGLESNPREPDAPVTLAEAGIDKNLAHRARTYAAIPAETFETLLSDKRKRDSVRVVLDPEFQAAADASARDQEMERDERIAIGGDPALAAENETLRKQVAALDRRVAALVEENGSLKTRANLWQQRAIAAGWKKGHADA</sequence>
<dbReference type="RefSeq" id="WP_147151697.1">
    <property type="nucleotide sequence ID" value="NZ_BKAJ01000077.1"/>
</dbReference>
<accession>A0A512NEF6</accession>
<dbReference type="AlphaFoldDB" id="A0A512NEF6"/>
<feature type="region of interest" description="Disordered" evidence="1">
    <location>
        <begin position="1"/>
        <end position="29"/>
    </location>
</feature>
<reference evidence="2 3" key="1">
    <citation type="submission" date="2019-07" db="EMBL/GenBank/DDBJ databases">
        <title>Whole genome shotgun sequence of Reyranella soli NBRC 108950.</title>
        <authorList>
            <person name="Hosoyama A."/>
            <person name="Uohara A."/>
            <person name="Ohji S."/>
            <person name="Ichikawa N."/>
        </authorList>
    </citation>
    <scope>NUCLEOTIDE SEQUENCE [LARGE SCALE GENOMIC DNA]</scope>
    <source>
        <strain evidence="2 3">NBRC 108950</strain>
    </source>
</reference>
<dbReference type="Proteomes" id="UP000321058">
    <property type="component" value="Unassembled WGS sequence"/>
</dbReference>
<name>A0A512NEF6_9HYPH</name>
<comment type="caution">
    <text evidence="2">The sequence shown here is derived from an EMBL/GenBank/DDBJ whole genome shotgun (WGS) entry which is preliminary data.</text>
</comment>